<evidence type="ECO:0000313" key="4">
    <source>
        <dbReference type="Proteomes" id="UP000319852"/>
    </source>
</evidence>
<dbReference type="AlphaFoldDB" id="A0A517MZE4"/>
<dbReference type="PANTHER" id="PTHR46268">
    <property type="entry name" value="STRESS RESPONSE PROTEIN NHAX"/>
    <property type="match status" value="1"/>
</dbReference>
<dbReference type="InterPro" id="IPR006016">
    <property type="entry name" value="UspA"/>
</dbReference>
<dbReference type="PANTHER" id="PTHR46268:SF22">
    <property type="entry name" value="SENSOR PROTEIN KDPD-RELATED"/>
    <property type="match status" value="1"/>
</dbReference>
<dbReference type="OrthoDB" id="9788959at2"/>
<dbReference type="EMBL" id="CP036263">
    <property type="protein sequence ID" value="QDT00247.1"/>
    <property type="molecule type" value="Genomic_DNA"/>
</dbReference>
<dbReference type="KEGG" id="amob:HG15A2_35830"/>
<protein>
    <submittedName>
        <fullName evidence="3">Universal stress protein</fullName>
    </submittedName>
</protein>
<gene>
    <name evidence="3" type="ORF">HG15A2_35830</name>
</gene>
<organism evidence="3 4">
    <name type="scientific">Adhaeretor mobilis</name>
    <dbReference type="NCBI Taxonomy" id="1930276"/>
    <lineage>
        <taxon>Bacteria</taxon>
        <taxon>Pseudomonadati</taxon>
        <taxon>Planctomycetota</taxon>
        <taxon>Planctomycetia</taxon>
        <taxon>Pirellulales</taxon>
        <taxon>Lacipirellulaceae</taxon>
        <taxon>Adhaeretor</taxon>
    </lineage>
</organism>
<dbReference type="RefSeq" id="WP_145061622.1">
    <property type="nucleotide sequence ID" value="NZ_CP036263.1"/>
</dbReference>
<proteinExistence type="inferred from homology"/>
<dbReference type="PRINTS" id="PR01438">
    <property type="entry name" value="UNVRSLSTRESS"/>
</dbReference>
<evidence type="ECO:0000313" key="3">
    <source>
        <dbReference type="EMBL" id="QDT00247.1"/>
    </source>
</evidence>
<dbReference type="Pfam" id="PF00582">
    <property type="entry name" value="Usp"/>
    <property type="match status" value="1"/>
</dbReference>
<accession>A0A517MZE4</accession>
<name>A0A517MZE4_9BACT</name>
<evidence type="ECO:0000259" key="2">
    <source>
        <dbReference type="Pfam" id="PF00582"/>
    </source>
</evidence>
<dbReference type="CDD" id="cd00293">
    <property type="entry name" value="USP-like"/>
    <property type="match status" value="1"/>
</dbReference>
<comment type="similarity">
    <text evidence="1">Belongs to the universal stress protein A family.</text>
</comment>
<evidence type="ECO:0000256" key="1">
    <source>
        <dbReference type="ARBA" id="ARBA00008791"/>
    </source>
</evidence>
<feature type="domain" description="UspA" evidence="2">
    <location>
        <begin position="5"/>
        <end position="141"/>
    </location>
</feature>
<reference evidence="3 4" key="1">
    <citation type="submission" date="2019-02" db="EMBL/GenBank/DDBJ databases">
        <title>Deep-cultivation of Planctomycetes and their phenomic and genomic characterization uncovers novel biology.</title>
        <authorList>
            <person name="Wiegand S."/>
            <person name="Jogler M."/>
            <person name="Boedeker C."/>
            <person name="Pinto D."/>
            <person name="Vollmers J."/>
            <person name="Rivas-Marin E."/>
            <person name="Kohn T."/>
            <person name="Peeters S.H."/>
            <person name="Heuer A."/>
            <person name="Rast P."/>
            <person name="Oberbeckmann S."/>
            <person name="Bunk B."/>
            <person name="Jeske O."/>
            <person name="Meyerdierks A."/>
            <person name="Storesund J.E."/>
            <person name="Kallscheuer N."/>
            <person name="Luecker S."/>
            <person name="Lage O.M."/>
            <person name="Pohl T."/>
            <person name="Merkel B.J."/>
            <person name="Hornburger P."/>
            <person name="Mueller R.-W."/>
            <person name="Bruemmer F."/>
            <person name="Labrenz M."/>
            <person name="Spormann A.M."/>
            <person name="Op den Camp H."/>
            <person name="Overmann J."/>
            <person name="Amann R."/>
            <person name="Jetten M.S.M."/>
            <person name="Mascher T."/>
            <person name="Medema M.H."/>
            <person name="Devos D.P."/>
            <person name="Kaster A.-K."/>
            <person name="Ovreas L."/>
            <person name="Rohde M."/>
            <person name="Galperin M.Y."/>
            <person name="Jogler C."/>
        </authorList>
    </citation>
    <scope>NUCLEOTIDE SEQUENCE [LARGE SCALE GENOMIC DNA]</scope>
    <source>
        <strain evidence="3 4">HG15A2</strain>
    </source>
</reference>
<keyword evidence="4" id="KW-1185">Reference proteome</keyword>
<sequence length="158" mass="16858">MKLGKILYATDFSASSELALEYASTLAAATGATLLVVHVDDETPGLVFGNVGYGYVPKVDEIARQQYDRLLQVRPASPQVPYEHVFMRGEAAEQILQLAAQELPDVIVIGTHGRTGAFRVLMGSVAESLVRQAKCPVMTVKMPIALEDEPIAGEGGGS</sequence>
<dbReference type="Proteomes" id="UP000319852">
    <property type="component" value="Chromosome"/>
</dbReference>
<dbReference type="Gene3D" id="3.40.50.12370">
    <property type="match status" value="1"/>
</dbReference>
<dbReference type="InterPro" id="IPR006015">
    <property type="entry name" value="Universal_stress_UspA"/>
</dbReference>
<dbReference type="SUPFAM" id="SSF52402">
    <property type="entry name" value="Adenine nucleotide alpha hydrolases-like"/>
    <property type="match status" value="1"/>
</dbReference>